<dbReference type="GeneID" id="106811627"/>
<dbReference type="PANTHER" id="PTHR14352:SF2">
    <property type="entry name" value="HAUS AUGMIN-LIKE COMPLEX SUBUNIT 7"/>
    <property type="match status" value="1"/>
</dbReference>
<reference evidence="3" key="1">
    <citation type="submission" date="2025-08" db="UniProtKB">
        <authorList>
            <consortium name="RefSeq"/>
        </authorList>
    </citation>
    <scope>IDENTIFICATION</scope>
</reference>
<accession>A0ABM1EF43</accession>
<dbReference type="PANTHER" id="PTHR14352">
    <property type="entry name" value="HAUS AUGMIN-LIKE COMPLEX SUBUNIT 7"/>
    <property type="match status" value="1"/>
</dbReference>
<name>A0ABM1EF43_PRICU</name>
<evidence type="ECO:0000313" key="3">
    <source>
        <dbReference type="RefSeq" id="XP_014670814.1"/>
    </source>
</evidence>
<protein>
    <submittedName>
        <fullName evidence="3">Uncharacterized protein LOC106811627</fullName>
    </submittedName>
</protein>
<sequence length="445" mass="50420">MPMALSAARSCLQPISMQPHLSNSRASKQRNKKFTMSGNTCSLYSKLKQLECPFIESSDEAFINDLVFSPGESRIHVLQWLLIRFDSSLELHLEEAKLSAYSKEDPRILRLLLVVSSLGLCEDNDVELIKGGKPDRKQTALMDRLIRLAFTTERFVVGDEHSDSEPYNDSVPTLQQHFGRCCHMMDEILQNVDVKELFSHTASLHPPHTEKYLNSQVKKGLISKKPPDVAKLVDMSRELSETIEKETRNLEELKARNTCTEYDETCMDTLGTRMRLLLTDLKQLATNFTCCYETQLKQWCGNTEVEMSPLALPMKCTYDLLRSFADMLVTVGSIHGSYANCLTTREKLKALLNEGTSGRGSVREESLRLVRECVAILEEAVQTDTRAWKPRIRLPADESVTVNMTRVGNNTAAEVRSRPSLFNLDESLPERKSLLFELAESSFHC</sequence>
<evidence type="ECO:0000256" key="1">
    <source>
        <dbReference type="SAM" id="Coils"/>
    </source>
</evidence>
<proteinExistence type="predicted"/>
<feature type="coiled-coil region" evidence="1">
    <location>
        <begin position="236"/>
        <end position="263"/>
    </location>
</feature>
<dbReference type="RefSeq" id="XP_014670814.1">
    <property type="nucleotide sequence ID" value="XM_014815328.1"/>
</dbReference>
<organism evidence="2 3">
    <name type="scientific">Priapulus caudatus</name>
    <name type="common">Priapulid worm</name>
    <dbReference type="NCBI Taxonomy" id="37621"/>
    <lineage>
        <taxon>Eukaryota</taxon>
        <taxon>Metazoa</taxon>
        <taxon>Ecdysozoa</taxon>
        <taxon>Scalidophora</taxon>
        <taxon>Priapulida</taxon>
        <taxon>Priapulimorpha</taxon>
        <taxon>Priapulimorphida</taxon>
        <taxon>Priapulidae</taxon>
        <taxon>Priapulus</taxon>
    </lineage>
</organism>
<dbReference type="InterPro" id="IPR029711">
    <property type="entry name" value="Haus7-like"/>
</dbReference>
<evidence type="ECO:0000313" key="2">
    <source>
        <dbReference type="Proteomes" id="UP000695022"/>
    </source>
</evidence>
<dbReference type="Proteomes" id="UP000695022">
    <property type="component" value="Unplaced"/>
</dbReference>
<gene>
    <name evidence="3" type="primary">LOC106811627</name>
</gene>
<keyword evidence="2" id="KW-1185">Reference proteome</keyword>
<keyword evidence="1" id="KW-0175">Coiled coil</keyword>